<dbReference type="PANTHER" id="PTHR44329">
    <property type="entry name" value="SERINE/THREONINE-PROTEIN KINASE TNNI3K-RELATED"/>
    <property type="match status" value="1"/>
</dbReference>
<dbReference type="InterPro" id="IPR051681">
    <property type="entry name" value="Ser/Thr_Kinases-Pseudokinases"/>
</dbReference>
<dbReference type="PROSITE" id="PS50011">
    <property type="entry name" value="PROTEIN_KINASE_DOM"/>
    <property type="match status" value="1"/>
</dbReference>
<dbReference type="OrthoDB" id="2403434at2759"/>
<dbReference type="InterPro" id="IPR011009">
    <property type="entry name" value="Kinase-like_dom_sf"/>
</dbReference>
<dbReference type="InterPro" id="IPR000719">
    <property type="entry name" value="Prot_kinase_dom"/>
</dbReference>
<dbReference type="AlphaFoldDB" id="A0A139A9X3"/>
<feature type="domain" description="Protein kinase" evidence="1">
    <location>
        <begin position="1"/>
        <end position="107"/>
    </location>
</feature>
<dbReference type="Proteomes" id="UP000070544">
    <property type="component" value="Unassembled WGS sequence"/>
</dbReference>
<evidence type="ECO:0000313" key="3">
    <source>
        <dbReference type="Proteomes" id="UP000070544"/>
    </source>
</evidence>
<dbReference type="Gene3D" id="1.10.510.10">
    <property type="entry name" value="Transferase(Phosphotransferase) domain 1"/>
    <property type="match status" value="1"/>
</dbReference>
<dbReference type="SUPFAM" id="SSF56112">
    <property type="entry name" value="Protein kinase-like (PK-like)"/>
    <property type="match status" value="1"/>
</dbReference>
<sequence>MSPERLRGEGTTPADDIYAFAMMIYALWTDCDPFYHLSLSEFYDILESVGDEPHLRPSFPPDVPAMPDELSDLMKDCWKPEPHDRPNIDEVVQRLDRISSSQVHLTTESSSVEDSVIARMEGLSATDLFEAAQAFHHGKDSQKQDLNRAFQLYARAAALSHPASQHEFAFFRDRRNAKGLVRSCALVFACCKFRVAHFGI</sequence>
<keyword evidence="3" id="KW-1185">Reference proteome</keyword>
<gene>
    <name evidence="2" type="ORF">M427DRAFT_364895</name>
</gene>
<reference evidence="2 3" key="1">
    <citation type="journal article" date="2015" name="Genome Biol. Evol.">
        <title>Phylogenomic analyses indicate that early fungi evolved digesting cell walls of algal ancestors of land plants.</title>
        <authorList>
            <person name="Chang Y."/>
            <person name="Wang S."/>
            <person name="Sekimoto S."/>
            <person name="Aerts A.L."/>
            <person name="Choi C."/>
            <person name="Clum A."/>
            <person name="LaButti K.M."/>
            <person name="Lindquist E.A."/>
            <person name="Yee Ngan C."/>
            <person name="Ohm R.A."/>
            <person name="Salamov A.A."/>
            <person name="Grigoriev I.V."/>
            <person name="Spatafora J.W."/>
            <person name="Berbee M.L."/>
        </authorList>
    </citation>
    <scope>NUCLEOTIDE SEQUENCE [LARGE SCALE GENOMIC DNA]</scope>
    <source>
        <strain evidence="2 3">JEL478</strain>
    </source>
</reference>
<evidence type="ECO:0000313" key="2">
    <source>
        <dbReference type="EMBL" id="KXS13601.1"/>
    </source>
</evidence>
<name>A0A139A9X3_GONPJ</name>
<dbReference type="GO" id="GO:0005524">
    <property type="term" value="F:ATP binding"/>
    <property type="evidence" value="ECO:0007669"/>
    <property type="project" value="InterPro"/>
</dbReference>
<organism evidence="2 3">
    <name type="scientific">Gonapodya prolifera (strain JEL478)</name>
    <name type="common">Monoblepharis prolifera</name>
    <dbReference type="NCBI Taxonomy" id="1344416"/>
    <lineage>
        <taxon>Eukaryota</taxon>
        <taxon>Fungi</taxon>
        <taxon>Fungi incertae sedis</taxon>
        <taxon>Chytridiomycota</taxon>
        <taxon>Chytridiomycota incertae sedis</taxon>
        <taxon>Monoblepharidomycetes</taxon>
        <taxon>Monoblepharidales</taxon>
        <taxon>Gonapodyaceae</taxon>
        <taxon>Gonapodya</taxon>
    </lineage>
</organism>
<dbReference type="GO" id="GO:0004674">
    <property type="term" value="F:protein serine/threonine kinase activity"/>
    <property type="evidence" value="ECO:0007669"/>
    <property type="project" value="TreeGrafter"/>
</dbReference>
<dbReference type="STRING" id="1344416.A0A139A9X3"/>
<accession>A0A139A9X3</accession>
<protein>
    <recommendedName>
        <fullName evidence="1">Protein kinase domain-containing protein</fullName>
    </recommendedName>
</protein>
<dbReference type="Pfam" id="PF07714">
    <property type="entry name" value="PK_Tyr_Ser-Thr"/>
    <property type="match status" value="1"/>
</dbReference>
<evidence type="ECO:0000259" key="1">
    <source>
        <dbReference type="PROSITE" id="PS50011"/>
    </source>
</evidence>
<proteinExistence type="predicted"/>
<dbReference type="EMBL" id="KQ965776">
    <property type="protein sequence ID" value="KXS13601.1"/>
    <property type="molecule type" value="Genomic_DNA"/>
</dbReference>
<dbReference type="InterPro" id="IPR001245">
    <property type="entry name" value="Ser-Thr/Tyr_kinase_cat_dom"/>
</dbReference>